<accession>A0A8H7W3M7</accession>
<dbReference type="SUPFAM" id="SSF58014">
    <property type="entry name" value="Coiled-coil domain of nucleotide exchange factor GrpE"/>
    <property type="match status" value="1"/>
</dbReference>
<evidence type="ECO:0000256" key="4">
    <source>
        <dbReference type="SAM" id="MobiDB-lite"/>
    </source>
</evidence>
<dbReference type="Gene3D" id="2.30.22.10">
    <property type="entry name" value="Head domain of nucleotide exchange factor GrpE"/>
    <property type="match status" value="1"/>
</dbReference>
<dbReference type="InterPro" id="IPR013805">
    <property type="entry name" value="GrpE_CC"/>
</dbReference>
<dbReference type="CDD" id="cd00446">
    <property type="entry name" value="GrpE"/>
    <property type="match status" value="1"/>
</dbReference>
<dbReference type="InterPro" id="IPR029063">
    <property type="entry name" value="SAM-dependent_MTases_sf"/>
</dbReference>
<comment type="similarity">
    <text evidence="1">Belongs to the GrpE family.</text>
</comment>
<dbReference type="InterPro" id="IPR009012">
    <property type="entry name" value="GrpE_head"/>
</dbReference>
<dbReference type="InterPro" id="IPR052220">
    <property type="entry name" value="METTL25"/>
</dbReference>
<dbReference type="EMBL" id="JAEPRE010000006">
    <property type="protein sequence ID" value="KAG2237354.1"/>
    <property type="molecule type" value="Genomic_DNA"/>
</dbReference>
<dbReference type="PANTHER" id="PTHR12496:SF0">
    <property type="entry name" value="METHYLTRANSFERASE DOMAIN-CONTAINING PROTEIN"/>
    <property type="match status" value="1"/>
</dbReference>
<dbReference type="Pfam" id="PF01025">
    <property type="entry name" value="GrpE"/>
    <property type="match status" value="1"/>
</dbReference>
<dbReference type="GO" id="GO:0006457">
    <property type="term" value="P:protein folding"/>
    <property type="evidence" value="ECO:0007669"/>
    <property type="project" value="InterPro"/>
</dbReference>
<dbReference type="GO" id="GO:0000774">
    <property type="term" value="F:adenyl-nucleotide exchange factor activity"/>
    <property type="evidence" value="ECO:0007669"/>
    <property type="project" value="InterPro"/>
</dbReference>
<dbReference type="SUPFAM" id="SSF53335">
    <property type="entry name" value="S-adenosyl-L-methionine-dependent methyltransferases"/>
    <property type="match status" value="1"/>
</dbReference>
<dbReference type="AlphaFoldDB" id="A0A8H7W3M7"/>
<sequence length="738" mass="84515">MFSRIIRRQPQLHLRVLTNKRYFSSSGFVYSEKEDGENKNNNTSADNKQDNNDIDDPNKQNNGVRGDQDKSQDKPQDKPQGESVEQQKTEPSLEDQLKECTTKYKSLQESYLRSLADQENLRQRTTREVNNAKEYGIQKFSKDILDSIDILGMALNSVPKEFQQDETCIQKDSKEVAEQLVNLYKGVSMTETELQKTLKRHGIERDDPIDQMFDPNKHEAVFQTVIPDKKAGTIFSVQKVGYLLKNRVLRPAQIDLSFFVVVVTMSSVDEGLIPSEQLRLPEKYSHLTPEEYVQALTEYIEKYRQWTTLHIVDFMTYNQWEILDEEWRNVLLPQGSSLDDDWINSIVQITSGSAVNSDWPESLRKFIQDTKDIALPRVNAAGSEQIKSNIDKRILAGMVDKKIHEVERMTPVIQKIAADHQVESIVDLGAGQGYLSRSLAFQSNLKVLAVDSSEIQTCGAKKFDDRAVKFLGKDVMKLHHVTDFITPENASSILSKWSDHDSTKQEKWLLCGLHTCGDLSSMMMRLFASSSEMSCLVNVGCCYHFLSEKAEHEHQDESKLGFPTSSKVREIGFKLGPTARMLSCQAPARWVDQQQETLIAYEHHFFRALLQLIMVEKGLIDRSVAPVVGRLNKKRDFTTFSVYVKAALKRLKLPEDTITSEEAEAYYTEYKKRQVDKQITILWTLRVLLAPILESIILVDRWLYLNENIQDSPTKGVWLWPLFDPVTSPRNVVIVATK</sequence>
<dbReference type="GO" id="GO:0051087">
    <property type="term" value="F:protein-folding chaperone binding"/>
    <property type="evidence" value="ECO:0007669"/>
    <property type="project" value="InterPro"/>
</dbReference>
<comment type="caution">
    <text evidence="6">The sequence shown here is derived from an EMBL/GenBank/DDBJ whole genome shotgun (WGS) entry which is preliminary data.</text>
</comment>
<organism evidence="6 7">
    <name type="scientific">Thamnidium elegans</name>
    <dbReference type="NCBI Taxonomy" id="101142"/>
    <lineage>
        <taxon>Eukaryota</taxon>
        <taxon>Fungi</taxon>
        <taxon>Fungi incertae sedis</taxon>
        <taxon>Mucoromycota</taxon>
        <taxon>Mucoromycotina</taxon>
        <taxon>Mucoromycetes</taxon>
        <taxon>Mucorales</taxon>
        <taxon>Mucorineae</taxon>
        <taxon>Mucoraceae</taxon>
        <taxon>Thamnidium</taxon>
    </lineage>
</organism>
<dbReference type="InterPro" id="IPR025714">
    <property type="entry name" value="Methyltranfer_dom"/>
</dbReference>
<dbReference type="GO" id="GO:0042803">
    <property type="term" value="F:protein homodimerization activity"/>
    <property type="evidence" value="ECO:0007669"/>
    <property type="project" value="InterPro"/>
</dbReference>
<evidence type="ECO:0000313" key="6">
    <source>
        <dbReference type="EMBL" id="KAG2237354.1"/>
    </source>
</evidence>
<protein>
    <recommendedName>
        <fullName evidence="2">GrpE protein homolog, mitochondrial</fullName>
    </recommendedName>
</protein>
<dbReference type="InterPro" id="IPR000740">
    <property type="entry name" value="GrpE"/>
</dbReference>
<evidence type="ECO:0000256" key="1">
    <source>
        <dbReference type="ARBA" id="ARBA00009054"/>
    </source>
</evidence>
<evidence type="ECO:0000259" key="5">
    <source>
        <dbReference type="Pfam" id="PF13679"/>
    </source>
</evidence>
<evidence type="ECO:0000256" key="3">
    <source>
        <dbReference type="ARBA" id="ARBA00023186"/>
    </source>
</evidence>
<name>A0A8H7W3M7_9FUNG</name>
<evidence type="ECO:0000256" key="2">
    <source>
        <dbReference type="ARBA" id="ARBA00014521"/>
    </source>
</evidence>
<dbReference type="PANTHER" id="PTHR12496">
    <property type="entry name" value="CGI-41 METHYLTRANSFERASE"/>
    <property type="match status" value="1"/>
</dbReference>
<proteinExistence type="inferred from homology"/>
<dbReference type="Gene3D" id="3.40.50.150">
    <property type="entry name" value="Vaccinia Virus protein VP39"/>
    <property type="match status" value="1"/>
</dbReference>
<evidence type="ECO:0000313" key="7">
    <source>
        <dbReference type="Proteomes" id="UP000613177"/>
    </source>
</evidence>
<feature type="region of interest" description="Disordered" evidence="4">
    <location>
        <begin position="31"/>
        <end position="96"/>
    </location>
</feature>
<keyword evidence="7" id="KW-1185">Reference proteome</keyword>
<gene>
    <name evidence="6" type="ORF">INT48_009482</name>
</gene>
<feature type="domain" description="Methyltransferase" evidence="5">
    <location>
        <begin position="401"/>
        <end position="548"/>
    </location>
</feature>
<dbReference type="PRINTS" id="PR00773">
    <property type="entry name" value="GRPEPROTEIN"/>
</dbReference>
<dbReference type="SUPFAM" id="SSF51064">
    <property type="entry name" value="Head domain of nucleotide exchange factor GrpE"/>
    <property type="match status" value="1"/>
</dbReference>
<dbReference type="Pfam" id="PF13679">
    <property type="entry name" value="Methyltransf_32"/>
    <property type="match status" value="1"/>
</dbReference>
<dbReference type="Gene3D" id="3.90.20.20">
    <property type="match status" value="1"/>
</dbReference>
<keyword evidence="3" id="KW-0143">Chaperone</keyword>
<reference evidence="6" key="1">
    <citation type="submission" date="2021-01" db="EMBL/GenBank/DDBJ databases">
        <title>Metabolic potential, ecology and presence of endohyphal bacteria is reflected in genomic diversity of Mucoromycotina.</title>
        <authorList>
            <person name="Muszewska A."/>
            <person name="Okrasinska A."/>
            <person name="Steczkiewicz K."/>
            <person name="Drgas O."/>
            <person name="Orlowska M."/>
            <person name="Perlinska-Lenart U."/>
            <person name="Aleksandrzak-Piekarczyk T."/>
            <person name="Szatraj K."/>
            <person name="Zielenkiewicz U."/>
            <person name="Pilsyk S."/>
            <person name="Malc E."/>
            <person name="Mieczkowski P."/>
            <person name="Kruszewska J.S."/>
            <person name="Biernat P."/>
            <person name="Pawlowska J."/>
        </authorList>
    </citation>
    <scope>NUCLEOTIDE SEQUENCE</scope>
    <source>
        <strain evidence="6">WA0000018081</strain>
    </source>
</reference>
<dbReference type="Proteomes" id="UP000613177">
    <property type="component" value="Unassembled WGS sequence"/>
</dbReference>
<feature type="compositionally biased region" description="Basic and acidic residues" evidence="4">
    <location>
        <begin position="66"/>
        <end position="88"/>
    </location>
</feature>
<dbReference type="HAMAP" id="MF_01151">
    <property type="entry name" value="GrpE"/>
    <property type="match status" value="1"/>
</dbReference>